<protein>
    <submittedName>
        <fullName evidence="2">Uncharacterized protein</fullName>
    </submittedName>
</protein>
<dbReference type="EMBL" id="KZ662918">
    <property type="protein sequence ID" value="PPS17515.1"/>
    <property type="molecule type" value="Genomic_DNA"/>
</dbReference>
<proteinExistence type="predicted"/>
<evidence type="ECO:0000313" key="3">
    <source>
        <dbReference type="Proteomes" id="UP000239757"/>
    </source>
</evidence>
<evidence type="ECO:0000313" key="2">
    <source>
        <dbReference type="EMBL" id="PPS17515.1"/>
    </source>
</evidence>
<feature type="coiled-coil region" evidence="1">
    <location>
        <begin position="13"/>
        <end position="58"/>
    </location>
</feature>
<organism evidence="2 3">
    <name type="scientific">Gossypium barbadense</name>
    <name type="common">Sea Island cotton</name>
    <name type="synonym">Hibiscus barbadensis</name>
    <dbReference type="NCBI Taxonomy" id="3634"/>
    <lineage>
        <taxon>Eukaryota</taxon>
        <taxon>Viridiplantae</taxon>
        <taxon>Streptophyta</taxon>
        <taxon>Embryophyta</taxon>
        <taxon>Tracheophyta</taxon>
        <taxon>Spermatophyta</taxon>
        <taxon>Magnoliopsida</taxon>
        <taxon>eudicotyledons</taxon>
        <taxon>Gunneridae</taxon>
        <taxon>Pentapetalae</taxon>
        <taxon>rosids</taxon>
        <taxon>malvids</taxon>
        <taxon>Malvales</taxon>
        <taxon>Malvaceae</taxon>
        <taxon>Malvoideae</taxon>
        <taxon>Gossypium</taxon>
    </lineage>
</organism>
<sequence length="69" mass="7929">MALSKDKVELKTLRQEKKEVEWLKKEKLSLEENTTKKLVEMNIALSKASRQVERANATVCRLEVETAAL</sequence>
<dbReference type="AlphaFoldDB" id="A0A2P5YPJ8"/>
<dbReference type="Proteomes" id="UP000239757">
    <property type="component" value="Unassembled WGS sequence"/>
</dbReference>
<dbReference type="PANTHER" id="PTHR46405">
    <property type="entry name" value="OS05G0141500 PROTEIN"/>
    <property type="match status" value="1"/>
</dbReference>
<evidence type="ECO:0000256" key="1">
    <source>
        <dbReference type="SAM" id="Coils"/>
    </source>
</evidence>
<name>A0A2P5YPJ8_GOSBA</name>
<reference evidence="2 3" key="1">
    <citation type="submission" date="2015-01" db="EMBL/GenBank/DDBJ databases">
        <title>Genome of allotetraploid Gossypium barbadense reveals genomic plasticity and fiber elongation in cotton evolution.</title>
        <authorList>
            <person name="Chen X."/>
            <person name="Liu X."/>
            <person name="Zhao B."/>
            <person name="Zheng H."/>
            <person name="Hu Y."/>
            <person name="Lu G."/>
            <person name="Yang C."/>
            <person name="Chen J."/>
            <person name="Shan C."/>
            <person name="Zhang L."/>
            <person name="Zhou Y."/>
            <person name="Wang L."/>
            <person name="Guo W."/>
            <person name="Bai Y."/>
            <person name="Ruan J."/>
            <person name="Shangguan X."/>
            <person name="Mao Y."/>
            <person name="Jiang J."/>
            <person name="Zhu Y."/>
            <person name="Lei J."/>
            <person name="Kang H."/>
            <person name="Chen S."/>
            <person name="He X."/>
            <person name="Wang R."/>
            <person name="Wang Y."/>
            <person name="Chen J."/>
            <person name="Wang L."/>
            <person name="Yu S."/>
            <person name="Wang B."/>
            <person name="Wei J."/>
            <person name="Song S."/>
            <person name="Lu X."/>
            <person name="Gao Z."/>
            <person name="Gu W."/>
            <person name="Deng X."/>
            <person name="Ma D."/>
            <person name="Wang S."/>
            <person name="Liang W."/>
            <person name="Fang L."/>
            <person name="Cai C."/>
            <person name="Zhu X."/>
            <person name="Zhou B."/>
            <person name="Zhang Y."/>
            <person name="Chen Z."/>
            <person name="Xu S."/>
            <person name="Zhu R."/>
            <person name="Wang S."/>
            <person name="Zhang T."/>
            <person name="Zhao G."/>
        </authorList>
    </citation>
    <scope>NUCLEOTIDE SEQUENCE [LARGE SCALE GENOMIC DNA]</scope>
    <source>
        <strain evidence="3">cv. Xinhai21</strain>
        <tissue evidence="2">Leaf</tissue>
    </source>
</reference>
<gene>
    <name evidence="2" type="ORF">GOBAR_AA03047</name>
</gene>
<dbReference type="InterPro" id="IPR046934">
    <property type="entry name" value="PIR2-like"/>
</dbReference>
<accession>A0A2P5YPJ8</accession>
<dbReference type="PANTHER" id="PTHR46405:SF2">
    <property type="entry name" value="OS05G0141500 PROTEIN"/>
    <property type="match status" value="1"/>
</dbReference>
<keyword evidence="1" id="KW-0175">Coiled coil</keyword>